<gene>
    <name evidence="1" type="ORF">Scep_022320</name>
</gene>
<protein>
    <submittedName>
        <fullName evidence="1">Uncharacterized protein</fullName>
    </submittedName>
</protein>
<dbReference type="Proteomes" id="UP001419268">
    <property type="component" value="Unassembled WGS sequence"/>
</dbReference>
<comment type="caution">
    <text evidence="1">The sequence shown here is derived from an EMBL/GenBank/DDBJ whole genome shotgun (WGS) entry which is preliminary data.</text>
</comment>
<name>A0AAP0F657_9MAGN</name>
<evidence type="ECO:0000313" key="1">
    <source>
        <dbReference type="EMBL" id="KAK9105476.1"/>
    </source>
</evidence>
<organism evidence="1 2">
    <name type="scientific">Stephania cephalantha</name>
    <dbReference type="NCBI Taxonomy" id="152367"/>
    <lineage>
        <taxon>Eukaryota</taxon>
        <taxon>Viridiplantae</taxon>
        <taxon>Streptophyta</taxon>
        <taxon>Embryophyta</taxon>
        <taxon>Tracheophyta</taxon>
        <taxon>Spermatophyta</taxon>
        <taxon>Magnoliopsida</taxon>
        <taxon>Ranunculales</taxon>
        <taxon>Menispermaceae</taxon>
        <taxon>Menispermoideae</taxon>
        <taxon>Cissampelideae</taxon>
        <taxon>Stephania</taxon>
    </lineage>
</organism>
<proteinExistence type="predicted"/>
<accession>A0AAP0F657</accession>
<keyword evidence="2" id="KW-1185">Reference proteome</keyword>
<dbReference type="EMBL" id="JBBNAG010000009">
    <property type="protein sequence ID" value="KAK9105476.1"/>
    <property type="molecule type" value="Genomic_DNA"/>
</dbReference>
<evidence type="ECO:0000313" key="2">
    <source>
        <dbReference type="Proteomes" id="UP001419268"/>
    </source>
</evidence>
<dbReference type="AlphaFoldDB" id="A0AAP0F657"/>
<reference evidence="1 2" key="1">
    <citation type="submission" date="2024-01" db="EMBL/GenBank/DDBJ databases">
        <title>Genome assemblies of Stephania.</title>
        <authorList>
            <person name="Yang L."/>
        </authorList>
    </citation>
    <scope>NUCLEOTIDE SEQUENCE [LARGE SCALE GENOMIC DNA]</scope>
    <source>
        <strain evidence="1">JXDWG</strain>
        <tissue evidence="1">Leaf</tissue>
    </source>
</reference>
<sequence length="178" mass="19893">MKVDDDDDGGGEACAAAGIVRRRRRPKFEFAERGVEEDGRQERTQRYTTVTGEEHEIRVDRSGEDVVLRTNVLETQMGQEMLQRGRQMNEIVESEVEAIQQLMISQADKRLSLLGSTQDGESSVVPTSDSPLENGIVLREKPRQGLQNGESSEIGARTDHVMQIWCCMGDGILWEGVT</sequence>